<dbReference type="EMBL" id="HBGR01009223">
    <property type="protein sequence ID" value="CAD9384747.1"/>
    <property type="molecule type" value="Transcribed_RNA"/>
</dbReference>
<sequence length="174" mass="19805">MNLYTPSHSAPPAPAFAFACANAASKSTAAGRSTPKAASTFRMYSTSTPSCAPPAVLISLIPSTSFAERADESDEVFRILRLERLPLRRKQRRSRRHVRSQLAVQRRQRKRAVTNANDARRFKKLCKCHVVCNCQKHAIPGFQAIAQRLQRRRIQVIRRLIQKQRVVRTKCERP</sequence>
<protein>
    <submittedName>
        <fullName evidence="1">Uncharacterized protein</fullName>
    </submittedName>
</protein>
<name>A0A7S2FB44_9CHLO</name>
<gene>
    <name evidence="1" type="ORF">PPRO1471_LOCUS6132</name>
</gene>
<dbReference type="AntiFam" id="ANF00142">
    <property type="entry name" value="Shadow ORF (opposite yadG)"/>
</dbReference>
<proteinExistence type="predicted"/>
<accession>A0A7S2FB44</accession>
<reference evidence="1" key="1">
    <citation type="submission" date="2021-01" db="EMBL/GenBank/DDBJ databases">
        <authorList>
            <person name="Corre E."/>
            <person name="Pelletier E."/>
            <person name="Niang G."/>
            <person name="Scheremetjew M."/>
            <person name="Finn R."/>
            <person name="Kale V."/>
            <person name="Holt S."/>
            <person name="Cochrane G."/>
            <person name="Meng A."/>
            <person name="Brown T."/>
            <person name="Cohen L."/>
        </authorList>
    </citation>
    <scope>NUCLEOTIDE SEQUENCE</scope>
    <source>
        <strain evidence="1">RCC733</strain>
    </source>
</reference>
<organism evidence="1">
    <name type="scientific">Pycnococcus provasolii</name>
    <dbReference type="NCBI Taxonomy" id="41880"/>
    <lineage>
        <taxon>Eukaryota</taxon>
        <taxon>Viridiplantae</taxon>
        <taxon>Chlorophyta</taxon>
        <taxon>Pseudoscourfieldiophyceae</taxon>
        <taxon>Pseudoscourfieldiales</taxon>
        <taxon>Pycnococcaceae</taxon>
        <taxon>Pycnococcus</taxon>
    </lineage>
</organism>
<dbReference type="AlphaFoldDB" id="A0A7S2FB44"/>
<evidence type="ECO:0000313" key="1">
    <source>
        <dbReference type="EMBL" id="CAD9384747.1"/>
    </source>
</evidence>